<dbReference type="PANTHER" id="PTHR48107">
    <property type="entry name" value="NADPH-DEPENDENT ALDEHYDE REDUCTASE-LIKE PROTEIN, CHLOROPLASTIC-RELATED"/>
    <property type="match status" value="1"/>
</dbReference>
<keyword evidence="3" id="KW-0560">Oxidoreductase</keyword>
<evidence type="ECO:0000313" key="4">
    <source>
        <dbReference type="EMBL" id="KAK3382647.1"/>
    </source>
</evidence>
<evidence type="ECO:0000256" key="3">
    <source>
        <dbReference type="ARBA" id="ARBA00023002"/>
    </source>
</evidence>
<name>A0AAE0NJL0_9PEZI</name>
<sequence length="248" mass="26048">MFLADKVILITGASKGIGRAVAERVANDGAKVVINYLSDSKSAEEMVERIGSDNALAVQADVSKVADIERLVAAAVEKFGKIDVVMPNAGYMGMKDLSHSTEADYDRHFDLNVKGAAFLVQKAVAHMPTSGGGRVIFVSSGLTTSTNVSPAYVMYAASKGAVDQLTRVLAKDLARRNITVNAVAPGPTATELFFDGKCEQLVSVIKAASPFNRLGEPSEIASVVAFLAGPESAWVSGQVIRVNGANMV</sequence>
<dbReference type="AlphaFoldDB" id="A0AAE0NJL0"/>
<dbReference type="PANTHER" id="PTHR48107:SF7">
    <property type="entry name" value="RE15974P"/>
    <property type="match status" value="1"/>
</dbReference>
<comment type="caution">
    <text evidence="4">The sequence shown here is derived from an EMBL/GenBank/DDBJ whole genome shotgun (WGS) entry which is preliminary data.</text>
</comment>
<dbReference type="Proteomes" id="UP001287356">
    <property type="component" value="Unassembled WGS sequence"/>
</dbReference>
<evidence type="ECO:0000256" key="2">
    <source>
        <dbReference type="ARBA" id="ARBA00022857"/>
    </source>
</evidence>
<organism evidence="4 5">
    <name type="scientific">Lasiosphaeria ovina</name>
    <dbReference type="NCBI Taxonomy" id="92902"/>
    <lineage>
        <taxon>Eukaryota</taxon>
        <taxon>Fungi</taxon>
        <taxon>Dikarya</taxon>
        <taxon>Ascomycota</taxon>
        <taxon>Pezizomycotina</taxon>
        <taxon>Sordariomycetes</taxon>
        <taxon>Sordariomycetidae</taxon>
        <taxon>Sordariales</taxon>
        <taxon>Lasiosphaeriaceae</taxon>
        <taxon>Lasiosphaeria</taxon>
    </lineage>
</organism>
<dbReference type="PROSITE" id="PS00061">
    <property type="entry name" value="ADH_SHORT"/>
    <property type="match status" value="1"/>
</dbReference>
<keyword evidence="2" id="KW-0521">NADP</keyword>
<dbReference type="InterPro" id="IPR036291">
    <property type="entry name" value="NAD(P)-bd_dom_sf"/>
</dbReference>
<dbReference type="SUPFAM" id="SSF51735">
    <property type="entry name" value="NAD(P)-binding Rossmann-fold domains"/>
    <property type="match status" value="1"/>
</dbReference>
<dbReference type="Pfam" id="PF13561">
    <property type="entry name" value="adh_short_C2"/>
    <property type="match status" value="1"/>
</dbReference>
<dbReference type="Gene3D" id="3.40.50.720">
    <property type="entry name" value="NAD(P)-binding Rossmann-like Domain"/>
    <property type="match status" value="1"/>
</dbReference>
<dbReference type="EMBL" id="JAULSN010000001">
    <property type="protein sequence ID" value="KAK3382647.1"/>
    <property type="molecule type" value="Genomic_DNA"/>
</dbReference>
<dbReference type="NCBIfam" id="NF005559">
    <property type="entry name" value="PRK07231.1"/>
    <property type="match status" value="1"/>
</dbReference>
<accession>A0AAE0NJL0</accession>
<dbReference type="InterPro" id="IPR020904">
    <property type="entry name" value="Sc_DH/Rdtase_CS"/>
</dbReference>
<evidence type="ECO:0000313" key="5">
    <source>
        <dbReference type="Proteomes" id="UP001287356"/>
    </source>
</evidence>
<evidence type="ECO:0000256" key="1">
    <source>
        <dbReference type="ARBA" id="ARBA00006484"/>
    </source>
</evidence>
<gene>
    <name evidence="4" type="ORF">B0T24DRAFT_602176</name>
</gene>
<reference evidence="4" key="1">
    <citation type="journal article" date="2023" name="Mol. Phylogenet. Evol.">
        <title>Genome-scale phylogeny and comparative genomics of the fungal order Sordariales.</title>
        <authorList>
            <person name="Hensen N."/>
            <person name="Bonometti L."/>
            <person name="Westerberg I."/>
            <person name="Brannstrom I.O."/>
            <person name="Guillou S."/>
            <person name="Cros-Aarteil S."/>
            <person name="Calhoun S."/>
            <person name="Haridas S."/>
            <person name="Kuo A."/>
            <person name="Mondo S."/>
            <person name="Pangilinan J."/>
            <person name="Riley R."/>
            <person name="LaButti K."/>
            <person name="Andreopoulos B."/>
            <person name="Lipzen A."/>
            <person name="Chen C."/>
            <person name="Yan M."/>
            <person name="Daum C."/>
            <person name="Ng V."/>
            <person name="Clum A."/>
            <person name="Steindorff A."/>
            <person name="Ohm R.A."/>
            <person name="Martin F."/>
            <person name="Silar P."/>
            <person name="Natvig D.O."/>
            <person name="Lalanne C."/>
            <person name="Gautier V."/>
            <person name="Ament-Velasquez S.L."/>
            <person name="Kruys A."/>
            <person name="Hutchinson M.I."/>
            <person name="Powell A.J."/>
            <person name="Barry K."/>
            <person name="Miller A.N."/>
            <person name="Grigoriev I.V."/>
            <person name="Debuchy R."/>
            <person name="Gladieux P."/>
            <person name="Hiltunen Thoren M."/>
            <person name="Johannesson H."/>
        </authorList>
    </citation>
    <scope>NUCLEOTIDE SEQUENCE</scope>
    <source>
        <strain evidence="4">CBS 958.72</strain>
    </source>
</reference>
<reference evidence="4" key="2">
    <citation type="submission" date="2023-06" db="EMBL/GenBank/DDBJ databases">
        <authorList>
            <consortium name="Lawrence Berkeley National Laboratory"/>
            <person name="Haridas S."/>
            <person name="Hensen N."/>
            <person name="Bonometti L."/>
            <person name="Westerberg I."/>
            <person name="Brannstrom I.O."/>
            <person name="Guillou S."/>
            <person name="Cros-Aarteil S."/>
            <person name="Calhoun S."/>
            <person name="Kuo A."/>
            <person name="Mondo S."/>
            <person name="Pangilinan J."/>
            <person name="Riley R."/>
            <person name="Labutti K."/>
            <person name="Andreopoulos B."/>
            <person name="Lipzen A."/>
            <person name="Chen C."/>
            <person name="Yanf M."/>
            <person name="Daum C."/>
            <person name="Ng V."/>
            <person name="Clum A."/>
            <person name="Steindorff A."/>
            <person name="Ohm R."/>
            <person name="Martin F."/>
            <person name="Silar P."/>
            <person name="Natvig D."/>
            <person name="Lalanne C."/>
            <person name="Gautier V."/>
            <person name="Ament-Velasquez S.L."/>
            <person name="Kruys A."/>
            <person name="Hutchinson M.I."/>
            <person name="Powell A.J."/>
            <person name="Barry K."/>
            <person name="Miller A.N."/>
            <person name="Grigoriev I.V."/>
            <person name="Debuchy R."/>
            <person name="Gladieux P."/>
            <person name="Thoren M.H."/>
            <person name="Johannesson H."/>
        </authorList>
    </citation>
    <scope>NUCLEOTIDE SEQUENCE</scope>
    <source>
        <strain evidence="4">CBS 958.72</strain>
    </source>
</reference>
<dbReference type="PRINTS" id="PR00080">
    <property type="entry name" value="SDRFAMILY"/>
</dbReference>
<dbReference type="PRINTS" id="PR00081">
    <property type="entry name" value="GDHRDH"/>
</dbReference>
<dbReference type="GO" id="GO:0016614">
    <property type="term" value="F:oxidoreductase activity, acting on CH-OH group of donors"/>
    <property type="evidence" value="ECO:0007669"/>
    <property type="project" value="UniProtKB-ARBA"/>
</dbReference>
<protein>
    <submittedName>
        <fullName evidence="4">Uncharacterized protein</fullName>
    </submittedName>
</protein>
<proteinExistence type="inferred from homology"/>
<comment type="similarity">
    <text evidence="1">Belongs to the short-chain dehydrogenases/reductases (SDR) family.</text>
</comment>
<dbReference type="FunFam" id="3.40.50.720:FF:000084">
    <property type="entry name" value="Short-chain dehydrogenase reductase"/>
    <property type="match status" value="1"/>
</dbReference>
<dbReference type="InterPro" id="IPR002347">
    <property type="entry name" value="SDR_fam"/>
</dbReference>
<keyword evidence="5" id="KW-1185">Reference proteome</keyword>